<organism evidence="9 10">
    <name type="scientific">Luteibacter jiangsuensis</name>
    <dbReference type="NCBI Taxonomy" id="637577"/>
    <lineage>
        <taxon>Bacteria</taxon>
        <taxon>Pseudomonadati</taxon>
        <taxon>Pseudomonadota</taxon>
        <taxon>Gammaproteobacteria</taxon>
        <taxon>Lysobacterales</taxon>
        <taxon>Rhodanobacteraceae</taxon>
        <taxon>Luteibacter</taxon>
    </lineage>
</organism>
<evidence type="ECO:0000259" key="8">
    <source>
        <dbReference type="Pfam" id="PF12804"/>
    </source>
</evidence>
<keyword evidence="6" id="KW-0342">GTP-binding</keyword>
<dbReference type="Gene3D" id="3.90.550.10">
    <property type="entry name" value="Spore Coat Polysaccharide Biosynthesis Protein SpsA, Chain A"/>
    <property type="match status" value="1"/>
</dbReference>
<dbReference type="InterPro" id="IPR025877">
    <property type="entry name" value="MobA-like_NTP_Trfase"/>
</dbReference>
<dbReference type="Pfam" id="PF12804">
    <property type="entry name" value="NTP_transf_3"/>
    <property type="match status" value="1"/>
</dbReference>
<comment type="caution">
    <text evidence="9">The sequence shown here is derived from an EMBL/GenBank/DDBJ whole genome shotgun (WGS) entry which is preliminary data.</text>
</comment>
<gene>
    <name evidence="9" type="ORF">J2T07_003042</name>
</gene>
<dbReference type="EC" id="2.7.7.77" evidence="9"/>
<protein>
    <submittedName>
        <fullName evidence="9">Molybdopterin-guanine dinucleotide biosynthesis protein A</fullName>
        <ecNumber evidence="9">2.7.7.77</ecNumber>
    </submittedName>
</protein>
<dbReference type="GO" id="GO:0061603">
    <property type="term" value="F:molybdenum cofactor guanylyltransferase activity"/>
    <property type="evidence" value="ECO:0007669"/>
    <property type="project" value="UniProtKB-EC"/>
</dbReference>
<name>A0ABT9T2J5_9GAMM</name>
<keyword evidence="7" id="KW-0501">Molybdenum cofactor biosynthesis</keyword>
<keyword evidence="10" id="KW-1185">Reference proteome</keyword>
<evidence type="ECO:0000313" key="9">
    <source>
        <dbReference type="EMBL" id="MDQ0010836.1"/>
    </source>
</evidence>
<keyword evidence="1" id="KW-0963">Cytoplasm</keyword>
<evidence type="ECO:0000256" key="3">
    <source>
        <dbReference type="ARBA" id="ARBA00022723"/>
    </source>
</evidence>
<evidence type="ECO:0000256" key="1">
    <source>
        <dbReference type="ARBA" id="ARBA00022490"/>
    </source>
</evidence>
<keyword evidence="2 9" id="KW-0808">Transferase</keyword>
<evidence type="ECO:0000256" key="5">
    <source>
        <dbReference type="ARBA" id="ARBA00022842"/>
    </source>
</evidence>
<dbReference type="Proteomes" id="UP001237737">
    <property type="component" value="Unassembled WGS sequence"/>
</dbReference>
<evidence type="ECO:0000256" key="7">
    <source>
        <dbReference type="ARBA" id="ARBA00023150"/>
    </source>
</evidence>
<dbReference type="PANTHER" id="PTHR19136:SF81">
    <property type="entry name" value="MOLYBDENUM COFACTOR GUANYLYLTRANSFERASE"/>
    <property type="match status" value="1"/>
</dbReference>
<evidence type="ECO:0000256" key="2">
    <source>
        <dbReference type="ARBA" id="ARBA00022679"/>
    </source>
</evidence>
<evidence type="ECO:0000256" key="4">
    <source>
        <dbReference type="ARBA" id="ARBA00022741"/>
    </source>
</evidence>
<keyword evidence="9" id="KW-0548">Nucleotidyltransferase</keyword>
<dbReference type="InterPro" id="IPR029044">
    <property type="entry name" value="Nucleotide-diphossugar_trans"/>
</dbReference>
<sequence length="186" mass="19719">MADRSGGRHVIVGLVLAGGRSSRMGEDKALMRIGGHTLLERSLAVLRAAGAERVAISGARAGGIPDRWPEAGPVGGIASAAGGLPDGEWLVIPVDMPRLHEDVLRPLLATSSPAAVSWQGHPLPMRLTMNAATREVLAGVMALAGRERSVFALQERLGTTRLPLDGIDPRYLLNCNTPQEWREVNA</sequence>
<proteinExistence type="predicted"/>
<accession>A0ABT9T2J5</accession>
<dbReference type="RefSeq" id="WP_306850931.1">
    <property type="nucleotide sequence ID" value="NZ_JAUSSK010000004.1"/>
</dbReference>
<dbReference type="EMBL" id="JAUSSK010000004">
    <property type="protein sequence ID" value="MDQ0010836.1"/>
    <property type="molecule type" value="Genomic_DNA"/>
</dbReference>
<dbReference type="CDD" id="cd02503">
    <property type="entry name" value="MobA"/>
    <property type="match status" value="1"/>
</dbReference>
<keyword evidence="5" id="KW-0460">Magnesium</keyword>
<reference evidence="9 10" key="1">
    <citation type="submission" date="2023-07" db="EMBL/GenBank/DDBJ databases">
        <title>Sorghum-associated microbial communities from plants grown in Nebraska, USA.</title>
        <authorList>
            <person name="Schachtman D."/>
        </authorList>
    </citation>
    <scope>NUCLEOTIDE SEQUENCE [LARGE SCALE GENOMIC DNA]</scope>
    <source>
        <strain evidence="9 10">CC60</strain>
    </source>
</reference>
<dbReference type="SUPFAM" id="SSF53448">
    <property type="entry name" value="Nucleotide-diphospho-sugar transferases"/>
    <property type="match status" value="1"/>
</dbReference>
<keyword evidence="3" id="KW-0479">Metal-binding</keyword>
<keyword evidence="4" id="KW-0547">Nucleotide-binding</keyword>
<dbReference type="InterPro" id="IPR013482">
    <property type="entry name" value="Molybde_CF_guanTrfase"/>
</dbReference>
<evidence type="ECO:0000256" key="6">
    <source>
        <dbReference type="ARBA" id="ARBA00023134"/>
    </source>
</evidence>
<dbReference type="PANTHER" id="PTHR19136">
    <property type="entry name" value="MOLYBDENUM COFACTOR GUANYLYLTRANSFERASE"/>
    <property type="match status" value="1"/>
</dbReference>
<feature type="domain" description="MobA-like NTP transferase" evidence="8">
    <location>
        <begin position="13"/>
        <end position="152"/>
    </location>
</feature>
<evidence type="ECO:0000313" key="10">
    <source>
        <dbReference type="Proteomes" id="UP001237737"/>
    </source>
</evidence>